<proteinExistence type="predicted"/>
<evidence type="ECO:0000313" key="2">
    <source>
        <dbReference type="Proteomes" id="UP000245391"/>
    </source>
</evidence>
<gene>
    <name evidence="1" type="ORF">DF947_17680</name>
</gene>
<organism evidence="1 2">
    <name type="scientific">Pedobacter paludis</name>
    <dbReference type="NCBI Taxonomy" id="2203212"/>
    <lineage>
        <taxon>Bacteria</taxon>
        <taxon>Pseudomonadati</taxon>
        <taxon>Bacteroidota</taxon>
        <taxon>Sphingobacteriia</taxon>
        <taxon>Sphingobacteriales</taxon>
        <taxon>Sphingobacteriaceae</taxon>
        <taxon>Pedobacter</taxon>
    </lineage>
</organism>
<dbReference type="AlphaFoldDB" id="A0A317EYG7"/>
<reference evidence="2" key="1">
    <citation type="submission" date="2018-05" db="EMBL/GenBank/DDBJ databases">
        <title>Pedobacter paludis sp. nov., isolated from wetland soil.</title>
        <authorList>
            <person name="Zhang Y."/>
        </authorList>
    </citation>
    <scope>NUCLEOTIDE SEQUENCE [LARGE SCALE GENOMIC DNA]</scope>
    <source>
        <strain evidence="2">R-8</strain>
    </source>
</reference>
<protein>
    <submittedName>
        <fullName evidence="1">Uncharacterized protein</fullName>
    </submittedName>
</protein>
<evidence type="ECO:0000313" key="1">
    <source>
        <dbReference type="EMBL" id="PWS30266.1"/>
    </source>
</evidence>
<keyword evidence="2" id="KW-1185">Reference proteome</keyword>
<name>A0A317EYG7_9SPHI</name>
<dbReference type="EMBL" id="QGNY01000007">
    <property type="protein sequence ID" value="PWS30266.1"/>
    <property type="molecule type" value="Genomic_DNA"/>
</dbReference>
<dbReference type="Proteomes" id="UP000245391">
    <property type="component" value="Unassembled WGS sequence"/>
</dbReference>
<comment type="caution">
    <text evidence="1">The sequence shown here is derived from an EMBL/GenBank/DDBJ whole genome shotgun (WGS) entry which is preliminary data.</text>
</comment>
<sequence length="158" mass="17675">MTAFLSGLANAGFRVQSPAVVFDFRCGEVNGQHHFILRYGKVQRLFDGLGLNAQFFQRADHLIRIRSVSAESVPFGEQQQIRLVLLPAQQRHQAFPLGPVKVFGRVVLKHYIADLNVLGVAVIPKNCFLTSGRIALGLLIRTHADVQICNLHFIKFKV</sequence>
<accession>A0A317EYG7</accession>